<evidence type="ECO:0000313" key="2">
    <source>
        <dbReference type="Proteomes" id="UP000494165"/>
    </source>
</evidence>
<dbReference type="AlphaFoldDB" id="A0A8S1DAF5"/>
<accession>A0A8S1DAF5</accession>
<gene>
    <name evidence="1" type="ORF">CLODIP_2_CD09871</name>
</gene>
<comment type="caution">
    <text evidence="1">The sequence shown here is derived from an EMBL/GenBank/DDBJ whole genome shotgun (WGS) entry which is preliminary data.</text>
</comment>
<evidence type="ECO:0000313" key="1">
    <source>
        <dbReference type="EMBL" id="CAB3378398.1"/>
    </source>
</evidence>
<keyword evidence="2" id="KW-1185">Reference proteome</keyword>
<dbReference type="Proteomes" id="UP000494165">
    <property type="component" value="Unassembled WGS sequence"/>
</dbReference>
<proteinExistence type="predicted"/>
<dbReference type="EMBL" id="CADEPI010000163">
    <property type="protein sequence ID" value="CAB3378398.1"/>
    <property type="molecule type" value="Genomic_DNA"/>
</dbReference>
<protein>
    <submittedName>
        <fullName evidence="1">Uncharacterized protein</fullName>
    </submittedName>
</protein>
<name>A0A8S1DAF5_9INSE</name>
<reference evidence="1 2" key="1">
    <citation type="submission" date="2020-04" db="EMBL/GenBank/DDBJ databases">
        <authorList>
            <person name="Alioto T."/>
            <person name="Alioto T."/>
            <person name="Gomez Garrido J."/>
        </authorList>
    </citation>
    <scope>NUCLEOTIDE SEQUENCE [LARGE SCALE GENOMIC DNA]</scope>
</reference>
<organism evidence="1 2">
    <name type="scientific">Cloeon dipterum</name>
    <dbReference type="NCBI Taxonomy" id="197152"/>
    <lineage>
        <taxon>Eukaryota</taxon>
        <taxon>Metazoa</taxon>
        <taxon>Ecdysozoa</taxon>
        <taxon>Arthropoda</taxon>
        <taxon>Hexapoda</taxon>
        <taxon>Insecta</taxon>
        <taxon>Pterygota</taxon>
        <taxon>Palaeoptera</taxon>
        <taxon>Ephemeroptera</taxon>
        <taxon>Pisciforma</taxon>
        <taxon>Baetidae</taxon>
        <taxon>Cloeon</taxon>
    </lineage>
</organism>
<sequence>MSIFPTQQSSLELALRRERAVGRAADTVARLQRRLQAATLNLDAVRQYRSARPSGCDATDATFAQLEANLQTEIDGCQKRITTTEKILRSLQGVVDFNDGEIAISQLQEMEEPENEASEEHFEPSLDTSTCLNPESPASGEFSISSKALMGQVIRELDFKFRQGASHNLIRLDEDDYSSALEQIDVSASEGLEEVEEVQTSVRCGLVELCHRVAGVDNGRPEAVLDLLHLLNTIAATVDKTYVRKKRHLQDQ</sequence>